<evidence type="ECO:0000256" key="4">
    <source>
        <dbReference type="ARBA" id="ARBA00012483"/>
    </source>
</evidence>
<keyword evidence="12 15" id="KW-0472">Membrane</keyword>
<dbReference type="CDD" id="cd16454">
    <property type="entry name" value="RING-H2_PA-TM-RING"/>
    <property type="match status" value="1"/>
</dbReference>
<keyword evidence="18" id="KW-1185">Reference proteome</keyword>
<evidence type="ECO:0000256" key="12">
    <source>
        <dbReference type="ARBA" id="ARBA00023136"/>
    </source>
</evidence>
<gene>
    <name evidence="17" type="ORF">K2173_024107</name>
</gene>
<feature type="transmembrane region" description="Helical" evidence="15">
    <location>
        <begin position="12"/>
        <end position="38"/>
    </location>
</feature>
<evidence type="ECO:0000313" key="17">
    <source>
        <dbReference type="EMBL" id="KAJ8899996.1"/>
    </source>
</evidence>
<evidence type="ECO:0000256" key="10">
    <source>
        <dbReference type="ARBA" id="ARBA00022833"/>
    </source>
</evidence>
<dbReference type="GO" id="GO:0061630">
    <property type="term" value="F:ubiquitin protein ligase activity"/>
    <property type="evidence" value="ECO:0007669"/>
    <property type="project" value="UniProtKB-EC"/>
</dbReference>
<dbReference type="PANTHER" id="PTHR46719">
    <property type="entry name" value="TRANSCRIPTION FACTOR C2H2 FAMILY-RELATED"/>
    <property type="match status" value="1"/>
</dbReference>
<dbReference type="EMBL" id="JAIWQS010000008">
    <property type="protein sequence ID" value="KAJ8899996.1"/>
    <property type="molecule type" value="Genomic_DNA"/>
</dbReference>
<dbReference type="Pfam" id="PF13639">
    <property type="entry name" value="zf-RING_2"/>
    <property type="match status" value="1"/>
</dbReference>
<reference evidence="17 18" key="1">
    <citation type="submission" date="2021-09" db="EMBL/GenBank/DDBJ databases">
        <title>Genomic insights and catalytic innovation underlie evolution of tropane alkaloids biosynthesis.</title>
        <authorList>
            <person name="Wang Y.-J."/>
            <person name="Tian T."/>
            <person name="Huang J.-P."/>
            <person name="Huang S.-X."/>
        </authorList>
    </citation>
    <scope>NUCLEOTIDE SEQUENCE [LARGE SCALE GENOMIC DNA]</scope>
    <source>
        <strain evidence="17">KIB-2018</strain>
        <tissue evidence="17">Leaf</tissue>
    </source>
</reference>
<comment type="subcellular location">
    <subcellularLocation>
        <location evidence="2">Membrane</location>
        <topology evidence="2">Single-pass membrane protein</topology>
    </subcellularLocation>
</comment>
<name>A0AAV8UGR5_9ROSI</name>
<accession>A0AAV8UGR5</accession>
<sequence length="150" mass="16166">MNATHVSSEANLGGFALIFGVIVAALSAIAIVLLAYYLCFLKPKSSAVGLSRDGEDGGFSSDEADSVSVHVGLDDVTLNTYPKLLYSQAKLEKGDTIATCCSICLGEYKDHDLLRLLPDCDHIFHIQCIDPWLKRRASCPVCRNTSEASP</sequence>
<dbReference type="PROSITE" id="PS50089">
    <property type="entry name" value="ZF_RING_2"/>
    <property type="match status" value="1"/>
</dbReference>
<evidence type="ECO:0000256" key="13">
    <source>
        <dbReference type="ARBA" id="ARBA00024209"/>
    </source>
</evidence>
<evidence type="ECO:0000256" key="9">
    <source>
        <dbReference type="ARBA" id="ARBA00022786"/>
    </source>
</evidence>
<comment type="similarity">
    <text evidence="13">Belongs to the RING-type zinc finger family. ATL subfamily.</text>
</comment>
<dbReference type="SUPFAM" id="SSF57850">
    <property type="entry name" value="RING/U-box"/>
    <property type="match status" value="1"/>
</dbReference>
<evidence type="ECO:0000256" key="15">
    <source>
        <dbReference type="SAM" id="Phobius"/>
    </source>
</evidence>
<keyword evidence="9" id="KW-0833">Ubl conjugation pathway</keyword>
<evidence type="ECO:0000256" key="14">
    <source>
        <dbReference type="PROSITE-ProRule" id="PRU00175"/>
    </source>
</evidence>
<keyword evidence="5" id="KW-0808">Transferase</keyword>
<keyword evidence="6 15" id="KW-0812">Transmembrane</keyword>
<comment type="caution">
    <text evidence="17">The sequence shown here is derived from an EMBL/GenBank/DDBJ whole genome shotgun (WGS) entry which is preliminary data.</text>
</comment>
<protein>
    <recommendedName>
        <fullName evidence="4">RING-type E3 ubiquitin transferase</fullName>
        <ecNumber evidence="4">2.3.2.27</ecNumber>
    </recommendedName>
</protein>
<evidence type="ECO:0000256" key="2">
    <source>
        <dbReference type="ARBA" id="ARBA00004167"/>
    </source>
</evidence>
<feature type="domain" description="RING-type" evidence="16">
    <location>
        <begin position="101"/>
        <end position="143"/>
    </location>
</feature>
<comment type="catalytic activity">
    <reaction evidence="1">
        <text>S-ubiquitinyl-[E2 ubiquitin-conjugating enzyme]-L-cysteine + [acceptor protein]-L-lysine = [E2 ubiquitin-conjugating enzyme]-L-cysteine + N(6)-ubiquitinyl-[acceptor protein]-L-lysine.</text>
        <dbReference type="EC" id="2.3.2.27"/>
    </reaction>
</comment>
<keyword evidence="11 15" id="KW-1133">Transmembrane helix</keyword>
<evidence type="ECO:0000256" key="7">
    <source>
        <dbReference type="ARBA" id="ARBA00022723"/>
    </source>
</evidence>
<dbReference type="FunFam" id="3.30.40.10:FF:000187">
    <property type="entry name" value="E3 ubiquitin-protein ligase ATL6"/>
    <property type="match status" value="1"/>
</dbReference>
<evidence type="ECO:0000256" key="8">
    <source>
        <dbReference type="ARBA" id="ARBA00022771"/>
    </source>
</evidence>
<dbReference type="InterPro" id="IPR013083">
    <property type="entry name" value="Znf_RING/FYVE/PHD"/>
</dbReference>
<dbReference type="InterPro" id="IPR045899">
    <property type="entry name" value="ATL71-like"/>
</dbReference>
<dbReference type="GO" id="GO:0016020">
    <property type="term" value="C:membrane"/>
    <property type="evidence" value="ECO:0007669"/>
    <property type="project" value="UniProtKB-SubCell"/>
</dbReference>
<dbReference type="PANTHER" id="PTHR46719:SF18">
    <property type="entry name" value="FINGER PROTEIN ATL2I, PUTATIVE-RELATED"/>
    <property type="match status" value="1"/>
</dbReference>
<evidence type="ECO:0000256" key="6">
    <source>
        <dbReference type="ARBA" id="ARBA00022692"/>
    </source>
</evidence>
<proteinExistence type="inferred from homology"/>
<dbReference type="EC" id="2.3.2.27" evidence="4"/>
<dbReference type="Gene3D" id="3.30.40.10">
    <property type="entry name" value="Zinc/RING finger domain, C3HC4 (zinc finger)"/>
    <property type="match status" value="1"/>
</dbReference>
<dbReference type="Proteomes" id="UP001159364">
    <property type="component" value="Linkage Group LG08"/>
</dbReference>
<dbReference type="SMART" id="SM00184">
    <property type="entry name" value="RING"/>
    <property type="match status" value="1"/>
</dbReference>
<organism evidence="17 18">
    <name type="scientific">Erythroxylum novogranatense</name>
    <dbReference type="NCBI Taxonomy" id="1862640"/>
    <lineage>
        <taxon>Eukaryota</taxon>
        <taxon>Viridiplantae</taxon>
        <taxon>Streptophyta</taxon>
        <taxon>Embryophyta</taxon>
        <taxon>Tracheophyta</taxon>
        <taxon>Spermatophyta</taxon>
        <taxon>Magnoliopsida</taxon>
        <taxon>eudicotyledons</taxon>
        <taxon>Gunneridae</taxon>
        <taxon>Pentapetalae</taxon>
        <taxon>rosids</taxon>
        <taxon>fabids</taxon>
        <taxon>Malpighiales</taxon>
        <taxon>Erythroxylaceae</taxon>
        <taxon>Erythroxylum</taxon>
    </lineage>
</organism>
<keyword evidence="10" id="KW-0862">Zinc</keyword>
<dbReference type="AlphaFoldDB" id="A0AAV8UGR5"/>
<evidence type="ECO:0000256" key="3">
    <source>
        <dbReference type="ARBA" id="ARBA00004906"/>
    </source>
</evidence>
<evidence type="ECO:0000256" key="1">
    <source>
        <dbReference type="ARBA" id="ARBA00000900"/>
    </source>
</evidence>
<dbReference type="GO" id="GO:0008270">
    <property type="term" value="F:zinc ion binding"/>
    <property type="evidence" value="ECO:0007669"/>
    <property type="project" value="UniProtKB-KW"/>
</dbReference>
<keyword evidence="8 14" id="KW-0863">Zinc-finger</keyword>
<keyword evidence="7" id="KW-0479">Metal-binding</keyword>
<evidence type="ECO:0000313" key="18">
    <source>
        <dbReference type="Proteomes" id="UP001159364"/>
    </source>
</evidence>
<comment type="pathway">
    <text evidence="3">Protein modification; protein ubiquitination.</text>
</comment>
<evidence type="ECO:0000256" key="11">
    <source>
        <dbReference type="ARBA" id="ARBA00022989"/>
    </source>
</evidence>
<evidence type="ECO:0000256" key="5">
    <source>
        <dbReference type="ARBA" id="ARBA00022679"/>
    </source>
</evidence>
<dbReference type="InterPro" id="IPR001841">
    <property type="entry name" value="Znf_RING"/>
</dbReference>
<evidence type="ECO:0000259" key="16">
    <source>
        <dbReference type="PROSITE" id="PS50089"/>
    </source>
</evidence>